<feature type="chain" id="PRO_5008582006" description="Receptor L-domain domain-containing protein" evidence="2">
    <location>
        <begin position="23"/>
        <end position="449"/>
    </location>
</feature>
<sequence length="449" mass="52310">QVFQHTMLLQWLILGSVQIVYSTVYKERCSKNDFLREIDVSKGGEVFVYGNCRLFNVSAEELDPIFEQPHAIIIKNVDKLYLGSKNAYSTTNIFSLSKNIYLSNITYVDSINFRIFENDLEPLQVKNVHFSNVRIGYIYYLAFNPEAYNYNPVALTMENVHVEMLDRKGIVMYGGDYINYSLKIKNSTFHLLESQSIHFRSHLGQVEIVDCIFKILREEAISVIAESFLFQGNHIELPSPSAFAIKAQNISFISNDFFIFDRSLEVINVLEDSLFFYQFRRNTIRNLSVEAFNYNSDFIRALQSNNSRFLVDHNLFNCTLSHCDADSLHYLFITEQEIPALEEIFPLLYEDRTNQCMGTTCNASLYSLRSIVSNYKCFSNEDFEKEVCLRMEKEKTNIRMVVFNGKDEDNSFSNTTIILLILVISLLLLLICIIFMFFKFMKAFDIFQR</sequence>
<name>A0A1B6ECT9_9HEMI</name>
<dbReference type="AlphaFoldDB" id="A0A1B6ECT9"/>
<reference evidence="3" key="1">
    <citation type="submission" date="2015-12" db="EMBL/GenBank/DDBJ databases">
        <title>De novo transcriptome assembly of four potential Pierce s Disease insect vectors from Arizona vineyards.</title>
        <authorList>
            <person name="Tassone E.E."/>
        </authorList>
    </citation>
    <scope>NUCLEOTIDE SEQUENCE</scope>
</reference>
<proteinExistence type="predicted"/>
<keyword evidence="1" id="KW-0812">Transmembrane</keyword>
<feature type="non-terminal residue" evidence="3">
    <location>
        <position position="1"/>
    </location>
</feature>
<evidence type="ECO:0000256" key="1">
    <source>
        <dbReference type="SAM" id="Phobius"/>
    </source>
</evidence>
<evidence type="ECO:0000256" key="2">
    <source>
        <dbReference type="SAM" id="SignalP"/>
    </source>
</evidence>
<feature type="transmembrane region" description="Helical" evidence="1">
    <location>
        <begin position="417"/>
        <end position="438"/>
    </location>
</feature>
<evidence type="ECO:0000313" key="3">
    <source>
        <dbReference type="EMBL" id="JAS35707.1"/>
    </source>
</evidence>
<feature type="signal peptide" evidence="2">
    <location>
        <begin position="1"/>
        <end position="22"/>
    </location>
</feature>
<keyword evidence="2" id="KW-0732">Signal</keyword>
<gene>
    <name evidence="3" type="ORF">g.17625</name>
</gene>
<accession>A0A1B6ECT9</accession>
<keyword evidence="1" id="KW-0472">Membrane</keyword>
<keyword evidence="1" id="KW-1133">Transmembrane helix</keyword>
<dbReference type="EMBL" id="GEDC01001591">
    <property type="protein sequence ID" value="JAS35707.1"/>
    <property type="molecule type" value="Transcribed_RNA"/>
</dbReference>
<evidence type="ECO:0008006" key="4">
    <source>
        <dbReference type="Google" id="ProtNLM"/>
    </source>
</evidence>
<protein>
    <recommendedName>
        <fullName evidence="4">Receptor L-domain domain-containing protein</fullName>
    </recommendedName>
</protein>
<organism evidence="3">
    <name type="scientific">Clastoptera arizonana</name>
    <name type="common">Arizona spittle bug</name>
    <dbReference type="NCBI Taxonomy" id="38151"/>
    <lineage>
        <taxon>Eukaryota</taxon>
        <taxon>Metazoa</taxon>
        <taxon>Ecdysozoa</taxon>
        <taxon>Arthropoda</taxon>
        <taxon>Hexapoda</taxon>
        <taxon>Insecta</taxon>
        <taxon>Pterygota</taxon>
        <taxon>Neoptera</taxon>
        <taxon>Paraneoptera</taxon>
        <taxon>Hemiptera</taxon>
        <taxon>Auchenorrhyncha</taxon>
        <taxon>Cercopoidea</taxon>
        <taxon>Clastopteridae</taxon>
        <taxon>Clastoptera</taxon>
    </lineage>
</organism>